<dbReference type="RefSeq" id="WP_039209417.1">
    <property type="nucleotide sequence ID" value="NZ_JSCE01000176.1"/>
</dbReference>
<name>A0A0B2JYF2_9FIRM</name>
<dbReference type="Proteomes" id="UP000030993">
    <property type="component" value="Unassembled WGS sequence"/>
</dbReference>
<dbReference type="GO" id="GO:0009247">
    <property type="term" value="P:glycolipid biosynthetic process"/>
    <property type="evidence" value="ECO:0007669"/>
    <property type="project" value="UniProtKB-ARBA"/>
</dbReference>
<evidence type="ECO:0000256" key="3">
    <source>
        <dbReference type="ARBA" id="ARBA00022519"/>
    </source>
</evidence>
<evidence type="ECO:0000256" key="1">
    <source>
        <dbReference type="ARBA" id="ARBA00004533"/>
    </source>
</evidence>
<gene>
    <name evidence="7" type="ORF">NZ47_08840</name>
</gene>
<evidence type="ECO:0000256" key="2">
    <source>
        <dbReference type="ARBA" id="ARBA00022475"/>
    </source>
</evidence>
<keyword evidence="4 7" id="KW-0808">Transferase</keyword>
<dbReference type="PIRSF" id="PIRSF026649">
    <property type="entry name" value="MsbB"/>
    <property type="match status" value="1"/>
</dbReference>
<dbReference type="AlphaFoldDB" id="A0A0B2JYF2"/>
<comment type="subcellular location">
    <subcellularLocation>
        <location evidence="1">Cell inner membrane</location>
    </subcellularLocation>
</comment>
<protein>
    <submittedName>
        <fullName evidence="7">Lipid A biosynthesis acyltransferase</fullName>
    </submittedName>
</protein>
<organism evidence="7 8">
    <name type="scientific">Anaerovibrio lipolyticus</name>
    <dbReference type="NCBI Taxonomy" id="82374"/>
    <lineage>
        <taxon>Bacteria</taxon>
        <taxon>Bacillati</taxon>
        <taxon>Bacillota</taxon>
        <taxon>Negativicutes</taxon>
        <taxon>Selenomonadales</taxon>
        <taxon>Selenomonadaceae</taxon>
        <taxon>Anaerovibrio</taxon>
    </lineage>
</organism>
<sequence length="304" mass="34613">MVYKLLMFLSWVSCRTPYSWLLAAGKGLGILYYKLIKKQRNLAIKQMRESLKISQEEAEKLVRESFINMGRNFFEVLYMPALNKDNFKEHIEIDHLERMEAALAEKHGVVVLTGHVGNWEWLSAAFTMNDMPVSAIAKQQPNMDYTNALNDLRATINVEIFSRGTSELLAAAKALKKGRILGFLADQDAGPGGAFIEFLGKTASTPMGAAVFAKKFNSPILPAFILRQPDGHHKVVIGEVLRYEDTGDSDKDLFDLTYKMTKILEKIIIENPTQWLWFQKRWNTAPEQQVHKHHIVKSEVTDNE</sequence>
<dbReference type="InterPro" id="IPR004960">
    <property type="entry name" value="LipA_acyltrans"/>
</dbReference>
<dbReference type="EMBL" id="JSCE01000176">
    <property type="protein sequence ID" value="KHM51728.1"/>
    <property type="molecule type" value="Genomic_DNA"/>
</dbReference>
<evidence type="ECO:0000313" key="8">
    <source>
        <dbReference type="Proteomes" id="UP000030993"/>
    </source>
</evidence>
<dbReference type="eggNOG" id="COG1560">
    <property type="taxonomic scope" value="Bacteria"/>
</dbReference>
<dbReference type="CDD" id="cd07984">
    <property type="entry name" value="LPLAT_LABLAT-like"/>
    <property type="match status" value="1"/>
</dbReference>
<accession>A0A0B2JYF2</accession>
<dbReference type="GO" id="GO:0016746">
    <property type="term" value="F:acyltransferase activity"/>
    <property type="evidence" value="ECO:0007669"/>
    <property type="project" value="UniProtKB-KW"/>
</dbReference>
<dbReference type="PANTHER" id="PTHR30606:SF10">
    <property type="entry name" value="PHOSPHATIDYLINOSITOL MANNOSIDE ACYLTRANSFERASE"/>
    <property type="match status" value="1"/>
</dbReference>
<evidence type="ECO:0000256" key="6">
    <source>
        <dbReference type="ARBA" id="ARBA00023315"/>
    </source>
</evidence>
<dbReference type="STRING" id="82374.NZ47_08840"/>
<evidence type="ECO:0000313" key="7">
    <source>
        <dbReference type="EMBL" id="KHM51728.1"/>
    </source>
</evidence>
<comment type="caution">
    <text evidence="7">The sequence shown here is derived from an EMBL/GenBank/DDBJ whole genome shotgun (WGS) entry which is preliminary data.</text>
</comment>
<keyword evidence="2" id="KW-1003">Cell membrane</keyword>
<keyword evidence="5" id="KW-0472">Membrane</keyword>
<dbReference type="Pfam" id="PF03279">
    <property type="entry name" value="Lip_A_acyltrans"/>
    <property type="match status" value="1"/>
</dbReference>
<evidence type="ECO:0000256" key="5">
    <source>
        <dbReference type="ARBA" id="ARBA00023136"/>
    </source>
</evidence>
<keyword evidence="8" id="KW-1185">Reference proteome</keyword>
<dbReference type="PANTHER" id="PTHR30606">
    <property type="entry name" value="LIPID A BIOSYNTHESIS LAUROYL ACYLTRANSFERASE"/>
    <property type="match status" value="1"/>
</dbReference>
<keyword evidence="6 7" id="KW-0012">Acyltransferase</keyword>
<keyword evidence="3" id="KW-0997">Cell inner membrane</keyword>
<dbReference type="GO" id="GO:0005886">
    <property type="term" value="C:plasma membrane"/>
    <property type="evidence" value="ECO:0007669"/>
    <property type="project" value="UniProtKB-SubCell"/>
</dbReference>
<proteinExistence type="predicted"/>
<evidence type="ECO:0000256" key="4">
    <source>
        <dbReference type="ARBA" id="ARBA00022679"/>
    </source>
</evidence>
<reference evidence="7 8" key="1">
    <citation type="journal article" date="2013" name="PLoS ONE">
        <title>Identification and characterization of three novel lipases belonging to families II and V from Anaerovibrio lipolyticus 5ST.</title>
        <authorList>
            <person name="Prive F."/>
            <person name="Kaderbhai N.N."/>
            <person name="Girdwood S."/>
            <person name="Worgan H.J."/>
            <person name="Pinloche E."/>
            <person name="Scollan N.D."/>
            <person name="Huws S.A."/>
            <person name="Newbold C.J."/>
        </authorList>
    </citation>
    <scope>NUCLEOTIDE SEQUENCE [LARGE SCALE GENOMIC DNA]</scope>
    <source>
        <strain evidence="7 8">5S</strain>
    </source>
</reference>